<dbReference type="GO" id="GO:0004096">
    <property type="term" value="F:catalase activity"/>
    <property type="evidence" value="ECO:0007669"/>
    <property type="project" value="UniProtKB-EC"/>
</dbReference>
<dbReference type="PROSITE" id="PS51402">
    <property type="entry name" value="CATALASE_3"/>
    <property type="match status" value="1"/>
</dbReference>
<dbReference type="SMART" id="SM01060">
    <property type="entry name" value="Catalase"/>
    <property type="match status" value="1"/>
</dbReference>
<protein>
    <recommendedName>
        <fullName evidence="2">catalase</fullName>
        <ecNumber evidence="2">1.11.1.6</ecNumber>
    </recommendedName>
</protein>
<dbReference type="EC" id="1.11.1.6" evidence="2"/>
<evidence type="ECO:0000256" key="7">
    <source>
        <dbReference type="ARBA" id="ARBA00023004"/>
    </source>
</evidence>
<evidence type="ECO:0000256" key="8">
    <source>
        <dbReference type="ARBA" id="ARBA00023324"/>
    </source>
</evidence>
<dbReference type="InterPro" id="IPR024708">
    <property type="entry name" value="Catalase_AS"/>
</dbReference>
<dbReference type="InterPro" id="IPR018028">
    <property type="entry name" value="Catalase"/>
</dbReference>
<dbReference type="PANTHER" id="PTHR11465:SF9">
    <property type="entry name" value="CATALASE"/>
    <property type="match status" value="1"/>
</dbReference>
<keyword evidence="6 10" id="KW-0560">Oxidoreductase</keyword>
<keyword evidence="3 10" id="KW-0575">Peroxidase</keyword>
<comment type="similarity">
    <text evidence="1">Belongs to the catalase family.</text>
</comment>
<sequence>MAHTKLTTSAGAPVADDNNSISAGERGSLTFDNFRVFEKLAHFNRERIPERVVHARGTGAYGTFRLNKDLSDWTIADFLQKAGTDTEVFVRFSTVGGGQDSSDYARDPRGFAVKFYTREGNFDLVGNNTPVFFLNDPSKFPDFIHSQKKNPRTNLPDPAASFEYWANHPQSLHQMTILMSDRGIPLSYRHMHGFGSHTLSFWNSKGERFWVKWHLKTLQGIKNVRSEDAAGYPAFGAQQDLVESIDQGDYPKWKVQLQILSEDQAKKLSVNPFDLTKVWPHSEAPLMDVGVLELSRNVENYFAETEQAAFAPSNLVPGIGASPDKMLQARLLAYQDAHRYRVGANVNNIPVNAPRCPVHHYQRDGAFAGMCPVTGKEGSGALNQGSEVNFYPNDRINQGAPAPVPEVAEPPMPLEQDAWIKPYSQDGEDYYSQAGTLFRLMSDDQKQQLADNIAGGLSRANSSIQTRMLAQFAKADPAYAELVMKAIEMNAQERDTQ</sequence>
<dbReference type="Gene3D" id="2.40.180.10">
    <property type="entry name" value="Catalase core domain"/>
    <property type="match status" value="1"/>
</dbReference>
<dbReference type="PRINTS" id="PR00067">
    <property type="entry name" value="CATALASE"/>
</dbReference>
<evidence type="ECO:0000256" key="3">
    <source>
        <dbReference type="ARBA" id="ARBA00022559"/>
    </source>
</evidence>
<evidence type="ECO:0000256" key="2">
    <source>
        <dbReference type="ARBA" id="ARBA00012314"/>
    </source>
</evidence>
<dbReference type="Proteomes" id="UP001236500">
    <property type="component" value="Chromosome"/>
</dbReference>
<dbReference type="InterPro" id="IPR011614">
    <property type="entry name" value="Catalase_core"/>
</dbReference>
<proteinExistence type="inferred from homology"/>
<keyword evidence="7" id="KW-0408">Iron</keyword>
<evidence type="ECO:0000259" key="9">
    <source>
        <dbReference type="SMART" id="SM01060"/>
    </source>
</evidence>
<dbReference type="InterPro" id="IPR020835">
    <property type="entry name" value="Catalase_sf"/>
</dbReference>
<evidence type="ECO:0000256" key="5">
    <source>
        <dbReference type="ARBA" id="ARBA00022723"/>
    </source>
</evidence>
<dbReference type="SUPFAM" id="SSF56634">
    <property type="entry name" value="Heme-dependent catalase-like"/>
    <property type="match status" value="1"/>
</dbReference>
<dbReference type="Pfam" id="PF06628">
    <property type="entry name" value="Catalase-rel"/>
    <property type="match status" value="1"/>
</dbReference>
<evidence type="ECO:0000313" key="10">
    <source>
        <dbReference type="EMBL" id="WGL16488.1"/>
    </source>
</evidence>
<evidence type="ECO:0000256" key="6">
    <source>
        <dbReference type="ARBA" id="ARBA00023002"/>
    </source>
</evidence>
<name>A0ABY8NG58_9GAMM</name>
<feature type="domain" description="Catalase core" evidence="9">
    <location>
        <begin position="7"/>
        <end position="400"/>
    </location>
</feature>
<keyword evidence="8" id="KW-0376">Hydrogen peroxide</keyword>
<reference evidence="10 11" key="1">
    <citation type="submission" date="2023-02" db="EMBL/GenBank/DDBJ databases">
        <title>Description and genomic characterization of Microbulbifer bruguierae sp. nov., isolated from the sediment of mangrove plant Bruguiera sexangula.</title>
        <authorList>
            <person name="Long M."/>
        </authorList>
    </citation>
    <scope>NUCLEOTIDE SEQUENCE [LARGE SCALE GENOMIC DNA]</scope>
    <source>
        <strain evidence="10 11">H12</strain>
    </source>
</reference>
<evidence type="ECO:0000313" key="11">
    <source>
        <dbReference type="Proteomes" id="UP001236500"/>
    </source>
</evidence>
<dbReference type="PIRSF" id="PIRSF038928">
    <property type="entry name" value="Catalase_clade1-3"/>
    <property type="match status" value="1"/>
</dbReference>
<evidence type="ECO:0000256" key="1">
    <source>
        <dbReference type="ARBA" id="ARBA00005329"/>
    </source>
</evidence>
<gene>
    <name evidence="10" type="ORF">PVT68_17210</name>
</gene>
<keyword evidence="4" id="KW-0349">Heme</keyword>
<dbReference type="PROSITE" id="PS00438">
    <property type="entry name" value="CATALASE_2"/>
    <property type="match status" value="1"/>
</dbReference>
<evidence type="ECO:0000256" key="4">
    <source>
        <dbReference type="ARBA" id="ARBA00022617"/>
    </source>
</evidence>
<dbReference type="PANTHER" id="PTHR11465">
    <property type="entry name" value="CATALASE"/>
    <property type="match status" value="1"/>
</dbReference>
<dbReference type="EMBL" id="CP118605">
    <property type="protein sequence ID" value="WGL16488.1"/>
    <property type="molecule type" value="Genomic_DNA"/>
</dbReference>
<keyword evidence="5" id="KW-0479">Metal-binding</keyword>
<keyword evidence="11" id="KW-1185">Reference proteome</keyword>
<dbReference type="InterPro" id="IPR010582">
    <property type="entry name" value="Catalase_immune_responsive"/>
</dbReference>
<accession>A0ABY8NG58</accession>
<dbReference type="Pfam" id="PF00199">
    <property type="entry name" value="Catalase"/>
    <property type="match status" value="1"/>
</dbReference>
<dbReference type="InterPro" id="IPR024711">
    <property type="entry name" value="Catalase_clade1/3"/>
</dbReference>
<organism evidence="10 11">
    <name type="scientific">Microbulbifer bruguierae</name>
    <dbReference type="NCBI Taxonomy" id="3029061"/>
    <lineage>
        <taxon>Bacteria</taxon>
        <taxon>Pseudomonadati</taxon>
        <taxon>Pseudomonadota</taxon>
        <taxon>Gammaproteobacteria</taxon>
        <taxon>Cellvibrionales</taxon>
        <taxon>Microbulbiferaceae</taxon>
        <taxon>Microbulbifer</taxon>
    </lineage>
</organism>